<dbReference type="RefSeq" id="WP_277731572.1">
    <property type="nucleotide sequence ID" value="NZ_CP120733.1"/>
</dbReference>
<keyword evidence="2" id="KW-0238">DNA-binding</keyword>
<dbReference type="PANTHER" id="PTHR43280">
    <property type="entry name" value="ARAC-FAMILY TRANSCRIPTIONAL REGULATOR"/>
    <property type="match status" value="1"/>
</dbReference>
<organism evidence="5 6">
    <name type="scientific">Tepidibacter hydrothermalis</name>
    <dbReference type="NCBI Taxonomy" id="3036126"/>
    <lineage>
        <taxon>Bacteria</taxon>
        <taxon>Bacillati</taxon>
        <taxon>Bacillota</taxon>
        <taxon>Clostridia</taxon>
        <taxon>Peptostreptococcales</taxon>
        <taxon>Peptostreptococcaceae</taxon>
        <taxon>Tepidibacter</taxon>
    </lineage>
</organism>
<accession>A0ABY8E9P9</accession>
<keyword evidence="3" id="KW-0804">Transcription</keyword>
<dbReference type="PROSITE" id="PS01124">
    <property type="entry name" value="HTH_ARAC_FAMILY_2"/>
    <property type="match status" value="1"/>
</dbReference>
<sequence>MNKKIEDTDIDKNYLLDVMASFSKATGLYIEAVNNNGESYFKPNNLERSEFCKFIRSQGKCNEKCKESYRVASLEAGKWEEPYFFRCHAGIVIWAVPIIVRGVSVGSIVCGQVLMWEPDEFFYQELKEFNSDIKEFNTLKEKAMKLEVVSADRIQAVADTLFVVVNYLVKRNICILENKDASRLFMQKIRQELEDRKKSHFHKKDDYNSYLKKERKLLSYIRLGDKVNIKNTILNLLGDLYVKARGDKNIIRLRTIELASLISRAAVDGGLDGEIAMTMMEDFNKEICKVDNIECFFYEIYDIARDFLDKIFVLGDKKHISLLKKARNFIIENYSKPIKIEDVAQYLFISKSHLSRLFRKELDCTVNDYITRVRVEKAVELMKKRELSIKDISNRVGFKSQSYFTKVFKKHIDVNPVVYRNKLF</sequence>
<dbReference type="PRINTS" id="PR00032">
    <property type="entry name" value="HTHARAC"/>
</dbReference>
<dbReference type="InterPro" id="IPR020449">
    <property type="entry name" value="Tscrpt_reg_AraC-type_HTH"/>
</dbReference>
<dbReference type="Gene3D" id="1.10.10.60">
    <property type="entry name" value="Homeodomain-like"/>
    <property type="match status" value="2"/>
</dbReference>
<dbReference type="Pfam" id="PF12833">
    <property type="entry name" value="HTH_18"/>
    <property type="match status" value="1"/>
</dbReference>
<evidence type="ECO:0000256" key="2">
    <source>
        <dbReference type="ARBA" id="ARBA00023125"/>
    </source>
</evidence>
<dbReference type="EMBL" id="CP120733">
    <property type="protein sequence ID" value="WFD09641.1"/>
    <property type="molecule type" value="Genomic_DNA"/>
</dbReference>
<dbReference type="InterPro" id="IPR009057">
    <property type="entry name" value="Homeodomain-like_sf"/>
</dbReference>
<dbReference type="InterPro" id="IPR018771">
    <property type="entry name" value="PocR_dom"/>
</dbReference>
<dbReference type="SUPFAM" id="SSF46689">
    <property type="entry name" value="Homeodomain-like"/>
    <property type="match status" value="2"/>
</dbReference>
<evidence type="ECO:0000256" key="1">
    <source>
        <dbReference type="ARBA" id="ARBA00023015"/>
    </source>
</evidence>
<dbReference type="SMART" id="SM00342">
    <property type="entry name" value="HTH_ARAC"/>
    <property type="match status" value="1"/>
</dbReference>
<evidence type="ECO:0000313" key="6">
    <source>
        <dbReference type="Proteomes" id="UP001222800"/>
    </source>
</evidence>
<name>A0ABY8E9P9_9FIRM</name>
<keyword evidence="6" id="KW-1185">Reference proteome</keyword>
<evidence type="ECO:0000256" key="3">
    <source>
        <dbReference type="ARBA" id="ARBA00023163"/>
    </source>
</evidence>
<feature type="domain" description="HTH araC/xylS-type" evidence="4">
    <location>
        <begin position="324"/>
        <end position="422"/>
    </location>
</feature>
<reference evidence="5 6" key="1">
    <citation type="submission" date="2023-03" db="EMBL/GenBank/DDBJ databases">
        <title>Complete genome sequence of Tepidibacter sp. SWIR-1, isolated from a deep-sea hydrothermal vent.</title>
        <authorList>
            <person name="Li X."/>
        </authorList>
    </citation>
    <scope>NUCLEOTIDE SEQUENCE [LARGE SCALE GENOMIC DNA]</scope>
    <source>
        <strain evidence="5 6">SWIR-1</strain>
    </source>
</reference>
<proteinExistence type="predicted"/>
<evidence type="ECO:0000313" key="5">
    <source>
        <dbReference type="EMBL" id="WFD09641.1"/>
    </source>
</evidence>
<dbReference type="Proteomes" id="UP001222800">
    <property type="component" value="Chromosome"/>
</dbReference>
<dbReference type="PANTHER" id="PTHR43280:SF10">
    <property type="entry name" value="REGULATORY PROTEIN POCR"/>
    <property type="match status" value="1"/>
</dbReference>
<dbReference type="InterPro" id="IPR018060">
    <property type="entry name" value="HTH_AraC"/>
</dbReference>
<evidence type="ECO:0000259" key="4">
    <source>
        <dbReference type="PROSITE" id="PS01124"/>
    </source>
</evidence>
<gene>
    <name evidence="5" type="ORF">P4S50_14785</name>
</gene>
<dbReference type="Pfam" id="PF10114">
    <property type="entry name" value="PocR"/>
    <property type="match status" value="1"/>
</dbReference>
<protein>
    <submittedName>
        <fullName evidence="5">PocR ligand-binding domain-containing protein</fullName>
    </submittedName>
</protein>
<dbReference type="PROSITE" id="PS00041">
    <property type="entry name" value="HTH_ARAC_FAMILY_1"/>
    <property type="match status" value="1"/>
</dbReference>
<keyword evidence="1" id="KW-0805">Transcription regulation</keyword>
<dbReference type="InterPro" id="IPR018062">
    <property type="entry name" value="HTH_AraC-typ_CS"/>
</dbReference>